<dbReference type="InterPro" id="IPR036388">
    <property type="entry name" value="WH-like_DNA-bd_sf"/>
</dbReference>
<evidence type="ECO:0000256" key="3">
    <source>
        <dbReference type="ARBA" id="ARBA00023082"/>
    </source>
</evidence>
<dbReference type="InterPro" id="IPR007627">
    <property type="entry name" value="RNA_pol_sigma70_r2"/>
</dbReference>
<dbReference type="Gene3D" id="1.10.10.10">
    <property type="entry name" value="Winged helix-like DNA-binding domain superfamily/Winged helix DNA-binding domain"/>
    <property type="match status" value="1"/>
</dbReference>
<feature type="domain" description="RNA polymerase sigma factor 70 region 4 type 2" evidence="6">
    <location>
        <begin position="114"/>
        <end position="166"/>
    </location>
</feature>
<dbReference type="NCBIfam" id="NF007232">
    <property type="entry name" value="PRK09651.1"/>
    <property type="match status" value="1"/>
</dbReference>
<proteinExistence type="inferred from homology"/>
<evidence type="ECO:0000256" key="1">
    <source>
        <dbReference type="ARBA" id="ARBA00010641"/>
    </source>
</evidence>
<accession>A0A446CGU2</accession>
<keyword evidence="2" id="KW-0805">Transcription regulation</keyword>
<dbReference type="NCBIfam" id="TIGR02937">
    <property type="entry name" value="sigma70-ECF"/>
    <property type="match status" value="1"/>
</dbReference>
<comment type="similarity">
    <text evidence="1">Belongs to the sigma-70 factor family. ECF subfamily.</text>
</comment>
<dbReference type="SUPFAM" id="SSF88946">
    <property type="entry name" value="Sigma2 domain of RNA polymerase sigma factors"/>
    <property type="match status" value="1"/>
</dbReference>
<feature type="domain" description="RNA polymerase sigma-70 region 2" evidence="5">
    <location>
        <begin position="15"/>
        <end position="83"/>
    </location>
</feature>
<dbReference type="Pfam" id="PF04542">
    <property type="entry name" value="Sigma70_r2"/>
    <property type="match status" value="1"/>
</dbReference>
<dbReference type="AlphaFoldDB" id="A0A446CGU2"/>
<evidence type="ECO:0000313" key="7">
    <source>
        <dbReference type="EMBL" id="SSW67038.1"/>
    </source>
</evidence>
<dbReference type="CDD" id="cd06171">
    <property type="entry name" value="Sigma70_r4"/>
    <property type="match status" value="1"/>
</dbReference>
<dbReference type="InterPro" id="IPR013325">
    <property type="entry name" value="RNA_pol_sigma_r2"/>
</dbReference>
<protein>
    <submittedName>
        <fullName evidence="7">Putative RNA polymerase sigma factor FecI</fullName>
    </submittedName>
</protein>
<name>A0A446CGU2_9BURK</name>
<dbReference type="SUPFAM" id="SSF88659">
    <property type="entry name" value="Sigma3 and sigma4 domains of RNA polymerase sigma factors"/>
    <property type="match status" value="1"/>
</dbReference>
<dbReference type="Pfam" id="PF08281">
    <property type="entry name" value="Sigma70_r4_2"/>
    <property type="match status" value="1"/>
</dbReference>
<evidence type="ECO:0000256" key="2">
    <source>
        <dbReference type="ARBA" id="ARBA00023015"/>
    </source>
</evidence>
<dbReference type="GO" id="GO:0016987">
    <property type="term" value="F:sigma factor activity"/>
    <property type="evidence" value="ECO:0007669"/>
    <property type="project" value="UniProtKB-KW"/>
</dbReference>
<reference evidence="7 8" key="1">
    <citation type="submission" date="2018-07" db="EMBL/GenBank/DDBJ databases">
        <authorList>
            <person name="Peeters C."/>
        </authorList>
    </citation>
    <scope>NUCLEOTIDE SEQUENCE [LARGE SCALE GENOMIC DNA]</scope>
    <source>
        <strain evidence="7 8">LMG 30378</strain>
    </source>
</reference>
<dbReference type="Gene3D" id="1.10.1740.10">
    <property type="match status" value="1"/>
</dbReference>
<evidence type="ECO:0000259" key="6">
    <source>
        <dbReference type="Pfam" id="PF08281"/>
    </source>
</evidence>
<sequence>MPFPEQTSAVAVQRLYDAHHGWLFGWLRRRLGNSADAADLAQDTFVGLLSAYRRRAMPELHEPRAYLTTIAKRLMVDLYRRHALEQAYLEALAAMPARHAPSEEQRLAVLQTLREVDALLAALPDKVRAAFLLSQLDGLTYEQIAVEMGVSVRTVKRYMAEAFKHCILAAP</sequence>
<keyword evidence="3" id="KW-0731">Sigma factor</keyword>
<gene>
    <name evidence="7" type="primary">fecI_16</name>
    <name evidence="7" type="ORF">AVE30378_02410</name>
</gene>
<dbReference type="NCBIfam" id="NF009180">
    <property type="entry name" value="PRK12528.1"/>
    <property type="match status" value="1"/>
</dbReference>
<dbReference type="InterPro" id="IPR039425">
    <property type="entry name" value="RNA_pol_sigma-70-like"/>
</dbReference>
<dbReference type="InterPro" id="IPR014284">
    <property type="entry name" value="RNA_pol_sigma-70_dom"/>
</dbReference>
<dbReference type="PANTHER" id="PTHR43133:SF63">
    <property type="entry name" value="RNA POLYMERASE SIGMA FACTOR FECI-RELATED"/>
    <property type="match status" value="1"/>
</dbReference>
<dbReference type="RefSeq" id="WP_129241115.1">
    <property type="nucleotide sequence ID" value="NZ_UFQC01000011.1"/>
</dbReference>
<dbReference type="GO" id="GO:0003677">
    <property type="term" value="F:DNA binding"/>
    <property type="evidence" value="ECO:0007669"/>
    <property type="project" value="InterPro"/>
</dbReference>
<dbReference type="OrthoDB" id="8654550at2"/>
<evidence type="ECO:0000259" key="5">
    <source>
        <dbReference type="Pfam" id="PF04542"/>
    </source>
</evidence>
<dbReference type="InterPro" id="IPR013249">
    <property type="entry name" value="RNA_pol_sigma70_r4_t2"/>
</dbReference>
<dbReference type="InterPro" id="IPR013324">
    <property type="entry name" value="RNA_pol_sigma_r3/r4-like"/>
</dbReference>
<dbReference type="PANTHER" id="PTHR43133">
    <property type="entry name" value="RNA POLYMERASE ECF-TYPE SIGMA FACTO"/>
    <property type="match status" value="1"/>
</dbReference>
<evidence type="ECO:0000256" key="4">
    <source>
        <dbReference type="ARBA" id="ARBA00023163"/>
    </source>
</evidence>
<organism evidence="7 8">
    <name type="scientific">Achromobacter veterisilvae</name>
    <dbReference type="NCBI Taxonomy" id="2069367"/>
    <lineage>
        <taxon>Bacteria</taxon>
        <taxon>Pseudomonadati</taxon>
        <taxon>Pseudomonadota</taxon>
        <taxon>Betaproteobacteria</taxon>
        <taxon>Burkholderiales</taxon>
        <taxon>Alcaligenaceae</taxon>
        <taxon>Achromobacter</taxon>
    </lineage>
</organism>
<dbReference type="EMBL" id="UFQC01000011">
    <property type="protein sequence ID" value="SSW67038.1"/>
    <property type="molecule type" value="Genomic_DNA"/>
</dbReference>
<dbReference type="Proteomes" id="UP000289465">
    <property type="component" value="Unassembled WGS sequence"/>
</dbReference>
<keyword evidence="4" id="KW-0804">Transcription</keyword>
<evidence type="ECO:0000313" key="8">
    <source>
        <dbReference type="Proteomes" id="UP000289465"/>
    </source>
</evidence>
<dbReference type="GO" id="GO:0006352">
    <property type="term" value="P:DNA-templated transcription initiation"/>
    <property type="evidence" value="ECO:0007669"/>
    <property type="project" value="InterPro"/>
</dbReference>